<organism evidence="1 2">
    <name type="scientific">Dictyostelium firmibasis</name>
    <dbReference type="NCBI Taxonomy" id="79012"/>
    <lineage>
        <taxon>Eukaryota</taxon>
        <taxon>Amoebozoa</taxon>
        <taxon>Evosea</taxon>
        <taxon>Eumycetozoa</taxon>
        <taxon>Dictyostelia</taxon>
        <taxon>Dictyosteliales</taxon>
        <taxon>Dictyosteliaceae</taxon>
        <taxon>Dictyostelium</taxon>
    </lineage>
</organism>
<reference evidence="1 2" key="1">
    <citation type="submission" date="2023-11" db="EMBL/GenBank/DDBJ databases">
        <title>Dfirmibasis_genome.</title>
        <authorList>
            <person name="Edelbroek B."/>
            <person name="Kjellin J."/>
            <person name="Jerlstrom-Hultqvist J."/>
            <person name="Soderbom F."/>
        </authorList>
    </citation>
    <scope>NUCLEOTIDE SEQUENCE [LARGE SCALE GENOMIC DNA]</scope>
    <source>
        <strain evidence="1 2">TNS-C-14</strain>
    </source>
</reference>
<protein>
    <submittedName>
        <fullName evidence="1">Uncharacterized protein</fullName>
    </submittedName>
</protein>
<evidence type="ECO:0000313" key="2">
    <source>
        <dbReference type="Proteomes" id="UP001344447"/>
    </source>
</evidence>
<name>A0AAN7TWP0_9MYCE</name>
<gene>
    <name evidence="1" type="ORF">RB653_001290</name>
</gene>
<keyword evidence="2" id="KW-1185">Reference proteome</keyword>
<dbReference type="AlphaFoldDB" id="A0AAN7TWP0"/>
<evidence type="ECO:0000313" key="1">
    <source>
        <dbReference type="EMBL" id="KAK5581259.1"/>
    </source>
</evidence>
<comment type="caution">
    <text evidence="1">The sequence shown here is derived from an EMBL/GenBank/DDBJ whole genome shotgun (WGS) entry which is preliminary data.</text>
</comment>
<sequence>MEHLCRINWKDIENSKELEKAIVDWCDKNYSDINDIKRVDVLTLISTHNLLEHSKISYDQETGFNKIEITIDAKVFYGIKSKWSLTFNFPEFGEHCISLIVSRNYGEIRKEDFYNYTHDITIA</sequence>
<proteinExistence type="predicted"/>
<accession>A0AAN7TWP0</accession>
<dbReference type="Proteomes" id="UP001344447">
    <property type="component" value="Unassembled WGS sequence"/>
</dbReference>
<dbReference type="EMBL" id="JAVFKY010000002">
    <property type="protein sequence ID" value="KAK5581259.1"/>
    <property type="molecule type" value="Genomic_DNA"/>
</dbReference>